<dbReference type="Gene3D" id="3.30.565.10">
    <property type="entry name" value="Histidine kinase-like ATPase, C-terminal domain"/>
    <property type="match status" value="1"/>
</dbReference>
<comment type="caution">
    <text evidence="8">The sequence shown here is derived from an EMBL/GenBank/DDBJ whole genome shotgun (WGS) entry which is preliminary data.</text>
</comment>
<evidence type="ECO:0000256" key="1">
    <source>
        <dbReference type="ARBA" id="ARBA00000085"/>
    </source>
</evidence>
<comment type="subcellular location">
    <subcellularLocation>
        <location evidence="2">Membrane</location>
        <topology evidence="2">Multi-pass membrane protein</topology>
    </subcellularLocation>
</comment>
<keyword evidence="9" id="KW-1185">Reference proteome</keyword>
<dbReference type="EMBL" id="SRJF01000001">
    <property type="protein sequence ID" value="TGA81082.1"/>
    <property type="molecule type" value="Genomic_DNA"/>
</dbReference>
<dbReference type="SUPFAM" id="SSF55874">
    <property type="entry name" value="ATPase domain of HSP90 chaperone/DNA topoisomerase II/histidine kinase"/>
    <property type="match status" value="1"/>
</dbReference>
<keyword evidence="5" id="KW-0808">Transferase</keyword>
<protein>
    <recommendedName>
        <fullName evidence="3">histidine kinase</fullName>
        <ecNumber evidence="3">2.7.13.3</ecNumber>
    </recommendedName>
</protein>
<keyword evidence="6" id="KW-0418">Kinase</keyword>
<reference evidence="8 9" key="1">
    <citation type="submission" date="2019-04" db="EMBL/GenBank/DDBJ databases">
        <title>Genomic characterization of Staphylococcus petrasii strains.</title>
        <authorList>
            <person name="Vrbovska V."/>
            <person name="Kovarovic V."/>
            <person name="Maslanova I."/>
            <person name="Indrakova A."/>
            <person name="Petras P."/>
            <person name="Sedo O."/>
            <person name="Svec P."/>
            <person name="Fisarova L."/>
            <person name="Sedlacek I."/>
            <person name="Doskar J."/>
            <person name="Pantucek R."/>
        </authorList>
    </citation>
    <scope>NUCLEOTIDE SEQUENCE [LARGE SCALE GENOMIC DNA]</scope>
    <source>
        <strain evidence="8 9">CCM 8421</strain>
    </source>
</reference>
<dbReference type="InterPro" id="IPR050398">
    <property type="entry name" value="HssS/ArlS-like"/>
</dbReference>
<evidence type="ECO:0000313" key="9">
    <source>
        <dbReference type="Proteomes" id="UP000298482"/>
    </source>
</evidence>
<evidence type="ECO:0000256" key="3">
    <source>
        <dbReference type="ARBA" id="ARBA00012438"/>
    </source>
</evidence>
<name>A0ABY2KK46_9STAP</name>
<dbReference type="Proteomes" id="UP000298482">
    <property type="component" value="Unassembled WGS sequence"/>
</dbReference>
<evidence type="ECO:0000256" key="6">
    <source>
        <dbReference type="ARBA" id="ARBA00022777"/>
    </source>
</evidence>
<comment type="catalytic activity">
    <reaction evidence="1">
        <text>ATP + protein L-histidine = ADP + protein N-phospho-L-histidine.</text>
        <dbReference type="EC" id="2.7.13.3"/>
    </reaction>
</comment>
<dbReference type="PANTHER" id="PTHR45528:SF9">
    <property type="entry name" value="SENSOR HISTIDINE KINASE YBDK"/>
    <property type="match status" value="1"/>
</dbReference>
<accession>A0ABY2KK46</accession>
<dbReference type="InterPro" id="IPR036890">
    <property type="entry name" value="HATPase_C_sf"/>
</dbReference>
<evidence type="ECO:0000256" key="2">
    <source>
        <dbReference type="ARBA" id="ARBA00004141"/>
    </source>
</evidence>
<keyword evidence="4" id="KW-0597">Phosphoprotein</keyword>
<organism evidence="8 9">
    <name type="scientific">Staphylococcus croceilyticus</name>
    <dbReference type="NCBI Taxonomy" id="319942"/>
    <lineage>
        <taxon>Bacteria</taxon>
        <taxon>Bacillati</taxon>
        <taxon>Bacillota</taxon>
        <taxon>Bacilli</taxon>
        <taxon>Bacillales</taxon>
        <taxon>Staphylococcaceae</taxon>
        <taxon>Staphylococcus</taxon>
    </lineage>
</organism>
<evidence type="ECO:0000256" key="4">
    <source>
        <dbReference type="ARBA" id="ARBA00022553"/>
    </source>
</evidence>
<proteinExistence type="predicted"/>
<evidence type="ECO:0000256" key="7">
    <source>
        <dbReference type="ARBA" id="ARBA00023136"/>
    </source>
</evidence>
<gene>
    <name evidence="8" type="ORF">E2556_01840</name>
</gene>
<dbReference type="PANTHER" id="PTHR45528">
    <property type="entry name" value="SENSOR HISTIDINE KINASE CPXA"/>
    <property type="match status" value="1"/>
</dbReference>
<keyword evidence="7" id="KW-0472">Membrane</keyword>
<evidence type="ECO:0000313" key="8">
    <source>
        <dbReference type="EMBL" id="TGA81082.1"/>
    </source>
</evidence>
<sequence>MLHLILQFVTFNHQVNIYKVIQKTLNKWSYLLTTQNINVHITFDSEEIYWLGDQLWYERLFDNIISNIYKHSKATKINIVLFSNFVEIKDNGVGFNNHVSYSKGLTIIKDICKNFSLNLNIETNENGTLIKISNEKGE</sequence>
<dbReference type="EC" id="2.7.13.3" evidence="3"/>
<evidence type="ECO:0000256" key="5">
    <source>
        <dbReference type="ARBA" id="ARBA00022679"/>
    </source>
</evidence>